<feature type="transmembrane region" description="Helical" evidence="8">
    <location>
        <begin position="317"/>
        <end position="342"/>
    </location>
</feature>
<feature type="transmembrane region" description="Helical" evidence="8">
    <location>
        <begin position="21"/>
        <end position="47"/>
    </location>
</feature>
<evidence type="ECO:0000256" key="4">
    <source>
        <dbReference type="ARBA" id="ARBA00022475"/>
    </source>
</evidence>
<dbReference type="Pfam" id="PF12704">
    <property type="entry name" value="MacB_PCD"/>
    <property type="match status" value="1"/>
</dbReference>
<evidence type="ECO:0000259" key="9">
    <source>
        <dbReference type="Pfam" id="PF02687"/>
    </source>
</evidence>
<dbReference type="Pfam" id="PF02687">
    <property type="entry name" value="FtsX"/>
    <property type="match status" value="1"/>
</dbReference>
<keyword evidence="4" id="KW-1003">Cell membrane</keyword>
<evidence type="ECO:0000256" key="3">
    <source>
        <dbReference type="ARBA" id="ARBA00022448"/>
    </source>
</evidence>
<proteinExistence type="inferred from homology"/>
<accession>A0ABU9DBH7</accession>
<dbReference type="RefSeq" id="WP_341371929.1">
    <property type="nucleotide sequence ID" value="NZ_JBBPCO010000018.1"/>
</dbReference>
<feature type="transmembrane region" description="Helical" evidence="8">
    <location>
        <begin position="271"/>
        <end position="296"/>
    </location>
</feature>
<feature type="domain" description="ABC3 transporter permease C-terminal" evidence="9">
    <location>
        <begin position="274"/>
        <end position="407"/>
    </location>
</feature>
<dbReference type="InterPro" id="IPR025857">
    <property type="entry name" value="MacB_PCD"/>
</dbReference>
<dbReference type="PANTHER" id="PTHR30489">
    <property type="entry name" value="LIPOPROTEIN-RELEASING SYSTEM TRANSMEMBRANE PROTEIN LOLE"/>
    <property type="match status" value="1"/>
</dbReference>
<keyword evidence="7 8" id="KW-0472">Membrane</keyword>
<evidence type="ECO:0000313" key="12">
    <source>
        <dbReference type="Proteomes" id="UP001446205"/>
    </source>
</evidence>
<comment type="similarity">
    <text evidence="2">Belongs to the ABC-4 integral membrane protein family. LolC/E subfamily.</text>
</comment>
<keyword evidence="3" id="KW-0813">Transport</keyword>
<keyword evidence="5 8" id="KW-0812">Transmembrane</keyword>
<protein>
    <submittedName>
        <fullName evidence="11">Lipoprotein-releasing ABC transporter permease subunit</fullName>
    </submittedName>
</protein>
<gene>
    <name evidence="11" type="ORF">WOB96_14035</name>
</gene>
<evidence type="ECO:0000259" key="10">
    <source>
        <dbReference type="Pfam" id="PF12704"/>
    </source>
</evidence>
<dbReference type="PANTHER" id="PTHR30489:SF0">
    <property type="entry name" value="LIPOPROTEIN-RELEASING SYSTEM TRANSMEMBRANE PROTEIN LOLE"/>
    <property type="match status" value="1"/>
</dbReference>
<keyword evidence="6 8" id="KW-1133">Transmembrane helix</keyword>
<evidence type="ECO:0000256" key="2">
    <source>
        <dbReference type="ARBA" id="ARBA00005236"/>
    </source>
</evidence>
<keyword evidence="11" id="KW-0449">Lipoprotein</keyword>
<evidence type="ECO:0000256" key="7">
    <source>
        <dbReference type="ARBA" id="ARBA00023136"/>
    </source>
</evidence>
<feature type="domain" description="MacB-like periplasmic core" evidence="10">
    <location>
        <begin position="26"/>
        <end position="243"/>
    </location>
</feature>
<name>A0ABU9DBH7_9PROT</name>
<dbReference type="InterPro" id="IPR003838">
    <property type="entry name" value="ABC3_permease_C"/>
</dbReference>
<dbReference type="InterPro" id="IPR051447">
    <property type="entry name" value="Lipoprotein-release_system"/>
</dbReference>
<organism evidence="11 12">
    <name type="scientific">Thermithiobacillus plumbiphilus</name>
    <dbReference type="NCBI Taxonomy" id="1729899"/>
    <lineage>
        <taxon>Bacteria</taxon>
        <taxon>Pseudomonadati</taxon>
        <taxon>Pseudomonadota</taxon>
        <taxon>Acidithiobacillia</taxon>
        <taxon>Acidithiobacillales</taxon>
        <taxon>Thermithiobacillaceae</taxon>
        <taxon>Thermithiobacillus</taxon>
    </lineage>
</organism>
<dbReference type="InterPro" id="IPR011925">
    <property type="entry name" value="LolCE_TM"/>
</dbReference>
<dbReference type="EMBL" id="JBBPCO010000018">
    <property type="protein sequence ID" value="MEK8090874.1"/>
    <property type="molecule type" value="Genomic_DNA"/>
</dbReference>
<comment type="caution">
    <text evidence="11">The sequence shown here is derived from an EMBL/GenBank/DDBJ whole genome shotgun (WGS) entry which is preliminary data.</text>
</comment>
<dbReference type="NCBIfam" id="TIGR02212">
    <property type="entry name" value="lolCE"/>
    <property type="match status" value="1"/>
</dbReference>
<evidence type="ECO:0000313" key="11">
    <source>
        <dbReference type="EMBL" id="MEK8090874.1"/>
    </source>
</evidence>
<evidence type="ECO:0000256" key="8">
    <source>
        <dbReference type="SAM" id="Phobius"/>
    </source>
</evidence>
<keyword evidence="12" id="KW-1185">Reference proteome</keyword>
<evidence type="ECO:0000256" key="6">
    <source>
        <dbReference type="ARBA" id="ARBA00022989"/>
    </source>
</evidence>
<sequence length="414" mass="44650">MRPYELWIGLRYTRAKRRNHFISFISLIAMMGIGLGVAALITVLSVMNGFDQELRGRILGVVSDLVIEGNGQPLQDWQPLMQHVAKAPGVQAVAPYVQAQAMLNSGEYVTGAIIRGIDPAQEVRVANLAENIVAGRLADLQPGSFGIVLGSAIAQNLGVGVGDKVTLVSPQGQVSPLGVTPRLRRFTVVGIFSMGMYEYDSGLALINVQDAANLYRLGAGVSGLRLKLADAFQARGLAERMQQELGPDYMVQDWTMGHANFFRALKIEKTVMFVILSLIIAVAAFNIVSTLVMVVTDKQSDIAILRTLGASPLSITAIFMVQGAMIGIVGTLLGVLGGVLLALNVPTLVPMIEQLLGMHFLSADVYFISELPSKLDMNDVWRIAGASLVMSWIATIYPALRAARTDPVEALRYE</sequence>
<evidence type="ECO:0000256" key="5">
    <source>
        <dbReference type="ARBA" id="ARBA00022692"/>
    </source>
</evidence>
<comment type="subcellular location">
    <subcellularLocation>
        <location evidence="1">Cell membrane</location>
        <topology evidence="1">Multi-pass membrane protein</topology>
    </subcellularLocation>
</comment>
<dbReference type="Proteomes" id="UP001446205">
    <property type="component" value="Unassembled WGS sequence"/>
</dbReference>
<evidence type="ECO:0000256" key="1">
    <source>
        <dbReference type="ARBA" id="ARBA00004651"/>
    </source>
</evidence>
<reference evidence="11 12" key="1">
    <citation type="submission" date="2024-04" db="EMBL/GenBank/DDBJ databases">
        <authorList>
            <person name="Abashina T."/>
            <person name="Shaikin A."/>
        </authorList>
    </citation>
    <scope>NUCLEOTIDE SEQUENCE [LARGE SCALE GENOMIC DNA]</scope>
    <source>
        <strain evidence="11 12">AAFK</strain>
    </source>
</reference>